<dbReference type="Gene3D" id="3.30.450.20">
    <property type="entry name" value="PAS domain"/>
    <property type="match status" value="1"/>
</dbReference>
<accession>A0A4U0ZH73</accession>
<dbReference type="SUPFAM" id="SSF55785">
    <property type="entry name" value="PYP-like sensor domain (PAS domain)"/>
    <property type="match status" value="1"/>
</dbReference>
<dbReference type="PROSITE" id="PS50111">
    <property type="entry name" value="CHEMOTAXIS_TRANSDUC_2"/>
    <property type="match status" value="1"/>
</dbReference>
<dbReference type="Pfam" id="PF08447">
    <property type="entry name" value="PAS_3"/>
    <property type="match status" value="1"/>
</dbReference>
<evidence type="ECO:0000256" key="4">
    <source>
        <dbReference type="SAM" id="Phobius"/>
    </source>
</evidence>
<dbReference type="SUPFAM" id="SSF58104">
    <property type="entry name" value="Methyl-accepting chemotaxis protein (MCP) signaling domain"/>
    <property type="match status" value="1"/>
</dbReference>
<dbReference type="CDD" id="cd11386">
    <property type="entry name" value="MCP_signal"/>
    <property type="match status" value="1"/>
</dbReference>
<feature type="domain" description="PAS" evidence="6">
    <location>
        <begin position="25"/>
        <end position="76"/>
    </location>
</feature>
<dbReference type="PANTHER" id="PTHR32089">
    <property type="entry name" value="METHYL-ACCEPTING CHEMOTAXIS PROTEIN MCPB"/>
    <property type="match status" value="1"/>
</dbReference>
<keyword evidence="8" id="KW-1185">Reference proteome</keyword>
<dbReference type="GO" id="GO:0016020">
    <property type="term" value="C:membrane"/>
    <property type="evidence" value="ECO:0007669"/>
    <property type="project" value="UniProtKB-SubCell"/>
</dbReference>
<dbReference type="PANTHER" id="PTHR32089:SF112">
    <property type="entry name" value="LYSOZYME-LIKE PROTEIN-RELATED"/>
    <property type="match status" value="1"/>
</dbReference>
<dbReference type="Gene3D" id="1.10.287.950">
    <property type="entry name" value="Methyl-accepting chemotaxis protein"/>
    <property type="match status" value="1"/>
</dbReference>
<feature type="domain" description="Methyl-accepting transducer" evidence="5">
    <location>
        <begin position="249"/>
        <end position="485"/>
    </location>
</feature>
<dbReference type="OrthoDB" id="5675566at2"/>
<evidence type="ECO:0000256" key="1">
    <source>
        <dbReference type="ARBA" id="ARBA00004370"/>
    </source>
</evidence>
<dbReference type="EMBL" id="SWCO01000007">
    <property type="protein sequence ID" value="TKB02813.1"/>
    <property type="molecule type" value="Genomic_DNA"/>
</dbReference>
<evidence type="ECO:0000256" key="2">
    <source>
        <dbReference type="ARBA" id="ARBA00023224"/>
    </source>
</evidence>
<dbReference type="InterPro" id="IPR013655">
    <property type="entry name" value="PAS_fold_3"/>
</dbReference>
<dbReference type="NCBIfam" id="TIGR00229">
    <property type="entry name" value="sensory_box"/>
    <property type="match status" value="1"/>
</dbReference>
<evidence type="ECO:0000256" key="3">
    <source>
        <dbReference type="PROSITE-ProRule" id="PRU00284"/>
    </source>
</evidence>
<dbReference type="SMART" id="SM00283">
    <property type="entry name" value="MA"/>
    <property type="match status" value="1"/>
</dbReference>
<comment type="subcellular location">
    <subcellularLocation>
        <location evidence="1">Membrane</location>
    </subcellularLocation>
</comment>
<dbReference type="PROSITE" id="PS50112">
    <property type="entry name" value="PAS"/>
    <property type="match status" value="1"/>
</dbReference>
<keyword evidence="2 3" id="KW-0807">Transducer</keyword>
<dbReference type="CDD" id="cd00130">
    <property type="entry name" value="PAS"/>
    <property type="match status" value="1"/>
</dbReference>
<protein>
    <submittedName>
        <fullName evidence="7">Methyl-accepting chemotaxis protein</fullName>
    </submittedName>
</protein>
<sequence>MRNNQPVTQKEYKFPPHHRLISSTDKRGVIQHCNNEFVEASGFTREELIGKNHNLIRHPDMPAPVFKEMWRTLESGQSWLGLVKNRRKNGDHYWVSAFVTPVYEGKTVVGYESVRVPALNDEIARASSVYARMQEGKSAVSPISRLGQGLMHMAPTLLTSALLVLVLAFTHGWAAAGIALLGAIVLMIAQEDKTRKDWGALLSLSPESYANETVAQTYFPDLPHISQAKLALGCELARNRTALTRIKDASAGLESIANTTHQQAESTSAAVVQQNQATQQIASAVTQMSQAIQEVAERVEGNAKSARTAASNVETGNRKAEEAMQAIVALREAVESISTTVTELAQSTSDIGEAANIISTIAEQTNLLALNAAIEAARAGEQGRGFAVVADEVRTLASKTRESTDKIHNIINELAERSDRAVRVSTEGLASAEHGSAIVEETRGALFEINNAVKGIADATVEMSSAVEEQSTVAEHINQQLVEVADGASETQRSSEASLAASHDLRATVNQVHELILRFSTDKRVGE</sequence>
<dbReference type="InterPro" id="IPR004089">
    <property type="entry name" value="MCPsignal_dom"/>
</dbReference>
<keyword evidence="4" id="KW-0472">Membrane</keyword>
<dbReference type="InterPro" id="IPR000014">
    <property type="entry name" value="PAS"/>
</dbReference>
<comment type="caution">
    <text evidence="7">The sequence shown here is derived from an EMBL/GenBank/DDBJ whole genome shotgun (WGS) entry which is preliminary data.</text>
</comment>
<dbReference type="Proteomes" id="UP000305471">
    <property type="component" value="Unassembled WGS sequence"/>
</dbReference>
<reference evidence="7 8" key="1">
    <citation type="submission" date="2019-04" db="EMBL/GenBank/DDBJ databases">
        <title>Alteromonas portus sp. nov., an alginate lyase-excreting marine bacterium.</title>
        <authorList>
            <person name="Huang H."/>
            <person name="Mo K."/>
            <person name="Bao S."/>
        </authorList>
    </citation>
    <scope>NUCLEOTIDE SEQUENCE [LARGE SCALE GENOMIC DNA]</scope>
    <source>
        <strain evidence="7 8">HB161718</strain>
    </source>
</reference>
<keyword evidence="4" id="KW-1133">Transmembrane helix</keyword>
<dbReference type="InterPro" id="IPR035965">
    <property type="entry name" value="PAS-like_dom_sf"/>
</dbReference>
<evidence type="ECO:0000313" key="8">
    <source>
        <dbReference type="Proteomes" id="UP000305471"/>
    </source>
</evidence>
<evidence type="ECO:0000259" key="6">
    <source>
        <dbReference type="PROSITE" id="PS50112"/>
    </source>
</evidence>
<dbReference type="Pfam" id="PF00015">
    <property type="entry name" value="MCPsignal"/>
    <property type="match status" value="1"/>
</dbReference>
<dbReference type="GO" id="GO:0007165">
    <property type="term" value="P:signal transduction"/>
    <property type="evidence" value="ECO:0007669"/>
    <property type="project" value="UniProtKB-KW"/>
</dbReference>
<feature type="transmembrane region" description="Helical" evidence="4">
    <location>
        <begin position="161"/>
        <end position="189"/>
    </location>
</feature>
<dbReference type="RefSeq" id="WP_136782614.1">
    <property type="nucleotide sequence ID" value="NZ_SWCO01000007.1"/>
</dbReference>
<name>A0A4U0ZH73_9ALTE</name>
<dbReference type="AlphaFoldDB" id="A0A4U0ZH73"/>
<gene>
    <name evidence="7" type="ORF">E5672_13205</name>
</gene>
<evidence type="ECO:0000313" key="7">
    <source>
        <dbReference type="EMBL" id="TKB02813.1"/>
    </source>
</evidence>
<evidence type="ECO:0000259" key="5">
    <source>
        <dbReference type="PROSITE" id="PS50111"/>
    </source>
</evidence>
<dbReference type="GO" id="GO:0006935">
    <property type="term" value="P:chemotaxis"/>
    <property type="evidence" value="ECO:0007669"/>
    <property type="project" value="UniProtKB-ARBA"/>
</dbReference>
<keyword evidence="4" id="KW-0812">Transmembrane</keyword>
<organism evidence="7 8">
    <name type="scientific">Alteromonas portus</name>
    <dbReference type="NCBI Taxonomy" id="2565549"/>
    <lineage>
        <taxon>Bacteria</taxon>
        <taxon>Pseudomonadati</taxon>
        <taxon>Pseudomonadota</taxon>
        <taxon>Gammaproteobacteria</taxon>
        <taxon>Alteromonadales</taxon>
        <taxon>Alteromonadaceae</taxon>
        <taxon>Alteromonas/Salinimonas group</taxon>
        <taxon>Alteromonas</taxon>
    </lineage>
</organism>
<proteinExistence type="predicted"/>